<dbReference type="Gene3D" id="2.130.10.10">
    <property type="entry name" value="YVTN repeat-like/Quinoprotein amine dehydrogenase"/>
    <property type="match status" value="1"/>
</dbReference>
<feature type="compositionally biased region" description="Polar residues" evidence="1">
    <location>
        <begin position="175"/>
        <end position="187"/>
    </location>
</feature>
<organism evidence="3 4">
    <name type="scientific">Stigmatella ashevillensis</name>
    <dbReference type="NCBI Taxonomy" id="2995309"/>
    <lineage>
        <taxon>Bacteria</taxon>
        <taxon>Pseudomonadati</taxon>
        <taxon>Myxococcota</taxon>
        <taxon>Myxococcia</taxon>
        <taxon>Myxococcales</taxon>
        <taxon>Cystobacterineae</taxon>
        <taxon>Archangiaceae</taxon>
        <taxon>Stigmatella</taxon>
    </lineage>
</organism>
<accession>A0ABT5DL17</accession>
<dbReference type="Proteomes" id="UP001221838">
    <property type="component" value="Unassembled WGS sequence"/>
</dbReference>
<evidence type="ECO:0000313" key="4">
    <source>
        <dbReference type="Proteomes" id="UP001221838"/>
    </source>
</evidence>
<comment type="caution">
    <text evidence="3">The sequence shown here is derived from an EMBL/GenBank/DDBJ whole genome shotgun (WGS) entry which is preliminary data.</text>
</comment>
<feature type="signal peptide" evidence="2">
    <location>
        <begin position="1"/>
        <end position="25"/>
    </location>
</feature>
<keyword evidence="2" id="KW-0732">Signal</keyword>
<dbReference type="RefSeq" id="WP_272144976.1">
    <property type="nucleotide sequence ID" value="NZ_JAQNDM010000002.1"/>
</dbReference>
<evidence type="ECO:0008006" key="5">
    <source>
        <dbReference type="Google" id="ProtNLM"/>
    </source>
</evidence>
<dbReference type="CDD" id="cd15482">
    <property type="entry name" value="Sialidase_non-viral"/>
    <property type="match status" value="1"/>
</dbReference>
<name>A0ABT5DL17_9BACT</name>
<dbReference type="InterPro" id="IPR036278">
    <property type="entry name" value="Sialidase_sf"/>
</dbReference>
<dbReference type="SUPFAM" id="SSF50939">
    <property type="entry name" value="Sialidases"/>
    <property type="match status" value="1"/>
</dbReference>
<dbReference type="EMBL" id="JAQNDM010000002">
    <property type="protein sequence ID" value="MDC0714360.1"/>
    <property type="molecule type" value="Genomic_DNA"/>
</dbReference>
<evidence type="ECO:0000313" key="3">
    <source>
        <dbReference type="EMBL" id="MDC0714360.1"/>
    </source>
</evidence>
<feature type="compositionally biased region" description="Basic and acidic residues" evidence="1">
    <location>
        <begin position="195"/>
        <end position="218"/>
    </location>
</feature>
<reference evidence="3 4" key="1">
    <citation type="submission" date="2022-11" db="EMBL/GenBank/DDBJ databases">
        <title>Minimal conservation of predation-associated metabolite biosynthetic gene clusters underscores biosynthetic potential of Myxococcota including descriptions for ten novel species: Archangium lansinium sp. nov., Myxococcus landrumus sp. nov., Nannocystis bai.</title>
        <authorList>
            <person name="Ahearne A."/>
            <person name="Stevens C."/>
            <person name="Dowd S."/>
        </authorList>
    </citation>
    <scope>NUCLEOTIDE SEQUENCE [LARGE SCALE GENOMIC DNA]</scope>
    <source>
        <strain evidence="3 4">NCWAL01</strain>
    </source>
</reference>
<evidence type="ECO:0000256" key="1">
    <source>
        <dbReference type="SAM" id="MobiDB-lite"/>
    </source>
</evidence>
<proteinExistence type="predicted"/>
<gene>
    <name evidence="3" type="ORF">POL68_38250</name>
</gene>
<evidence type="ECO:0000256" key="2">
    <source>
        <dbReference type="SAM" id="SignalP"/>
    </source>
</evidence>
<dbReference type="InterPro" id="IPR015943">
    <property type="entry name" value="WD40/YVTN_repeat-like_dom_sf"/>
</dbReference>
<feature type="chain" id="PRO_5046547765" description="Exo-alpha-sialidase" evidence="2">
    <location>
        <begin position="26"/>
        <end position="218"/>
    </location>
</feature>
<sequence>MPPRKAFGALFLPLGALLATLAVPALELEAGESEPDDTVSLHISGLAVPERAAAGIYLLGKLVAPGHSLRALLLRSTDGGAHWAEVLPPVDNSEVLFVHFSGCQGRALVGWTTEGPGELSLFASADCGATWKWRSKLPKAIWSEWPEQMAWKDGQHGTVWLSDTNAEQPPLRALTTRNGGRSWSSAKQPPLLAARGEEARPLGPKRMKDRERGPPRQP</sequence>
<feature type="region of interest" description="Disordered" evidence="1">
    <location>
        <begin position="160"/>
        <end position="218"/>
    </location>
</feature>
<keyword evidence="4" id="KW-1185">Reference proteome</keyword>
<protein>
    <recommendedName>
        <fullName evidence="5">Exo-alpha-sialidase</fullName>
    </recommendedName>
</protein>